<sequence length="241" mass="27938">MSTLARYMFILRYLEFLQSCGVLDPARYTNAMGAAYINSNRAYHNHTHILFMLDKLTSDINQNKIELNDWERKTVIMAIWWHDFVYDPQSKDNEIQSIAAWEQFVDQVAQESSALLSFKTPVSLLINCTITHTVPSTAEDLWLSDLIVSYFLDLDLAILATERVVYQAYAEGIRNEYISYTIEDYRKGRVAVLKGFLERENIFLMSGIEGKVESMRDMEKRARNNIGWEVGELEAGRLPER</sequence>
<proteinExistence type="predicted"/>
<reference evidence="1 2" key="1">
    <citation type="submission" date="2019-10" db="EMBL/GenBank/DDBJ databases">
        <authorList>
            <person name="Palmer J.M."/>
        </authorList>
    </citation>
    <scope>NUCLEOTIDE SEQUENCE [LARGE SCALE GENOMIC DNA]</scope>
    <source>
        <strain evidence="1 2">TWF694</strain>
    </source>
</reference>
<dbReference type="PIRSF" id="PIRSF035170">
    <property type="entry name" value="HD_phosphohydro"/>
    <property type="match status" value="1"/>
</dbReference>
<keyword evidence="2" id="KW-1185">Reference proteome</keyword>
<dbReference type="EMBL" id="JAVHJO010000012">
    <property type="protein sequence ID" value="KAK6532129.1"/>
    <property type="molecule type" value="Genomic_DNA"/>
</dbReference>
<evidence type="ECO:0000313" key="1">
    <source>
        <dbReference type="EMBL" id="KAK6532129.1"/>
    </source>
</evidence>
<dbReference type="PANTHER" id="PTHR21174">
    <property type="match status" value="1"/>
</dbReference>
<dbReference type="SUPFAM" id="SSF109604">
    <property type="entry name" value="HD-domain/PDEase-like"/>
    <property type="match status" value="1"/>
</dbReference>
<protein>
    <recommendedName>
        <fullName evidence="3">HD domain-containing protein</fullName>
    </recommendedName>
</protein>
<dbReference type="AlphaFoldDB" id="A0AAV9X3K2"/>
<dbReference type="PANTHER" id="PTHR21174:SF0">
    <property type="entry name" value="HD PHOSPHOHYDROLASE FAMILY PROTEIN-RELATED"/>
    <property type="match status" value="1"/>
</dbReference>
<evidence type="ECO:0008006" key="3">
    <source>
        <dbReference type="Google" id="ProtNLM"/>
    </source>
</evidence>
<dbReference type="Proteomes" id="UP001365542">
    <property type="component" value="Unassembled WGS sequence"/>
</dbReference>
<name>A0AAV9X3K2_9PEZI</name>
<dbReference type="InterPro" id="IPR009218">
    <property type="entry name" value="HD_phosphohydro"/>
</dbReference>
<organism evidence="1 2">
    <name type="scientific">Orbilia ellipsospora</name>
    <dbReference type="NCBI Taxonomy" id="2528407"/>
    <lineage>
        <taxon>Eukaryota</taxon>
        <taxon>Fungi</taxon>
        <taxon>Dikarya</taxon>
        <taxon>Ascomycota</taxon>
        <taxon>Pezizomycotina</taxon>
        <taxon>Orbiliomycetes</taxon>
        <taxon>Orbiliales</taxon>
        <taxon>Orbiliaceae</taxon>
        <taxon>Orbilia</taxon>
    </lineage>
</organism>
<accession>A0AAV9X3K2</accession>
<evidence type="ECO:0000313" key="2">
    <source>
        <dbReference type="Proteomes" id="UP001365542"/>
    </source>
</evidence>
<comment type="caution">
    <text evidence="1">The sequence shown here is derived from an EMBL/GenBank/DDBJ whole genome shotgun (WGS) entry which is preliminary data.</text>
</comment>
<gene>
    <name evidence="1" type="ORF">TWF694_003290</name>
</gene>